<accession>A0ABW1EJH9</accession>
<name>A0ABW1EJH9_9BACT</name>
<dbReference type="PANTHER" id="PTHR16026:SF0">
    <property type="entry name" value="CARTILAGE ACIDIC PROTEIN 1"/>
    <property type="match status" value="1"/>
</dbReference>
<dbReference type="InterPro" id="IPR019734">
    <property type="entry name" value="TPR_rpt"/>
</dbReference>
<dbReference type="InterPro" id="IPR013517">
    <property type="entry name" value="FG-GAP"/>
</dbReference>
<evidence type="ECO:0000313" key="5">
    <source>
        <dbReference type="EMBL" id="MFC5864441.1"/>
    </source>
</evidence>
<dbReference type="InterPro" id="IPR027039">
    <property type="entry name" value="Crtac1"/>
</dbReference>
<dbReference type="RefSeq" id="WP_263333253.1">
    <property type="nucleotide sequence ID" value="NZ_JAGSYH010000001.1"/>
</dbReference>
<evidence type="ECO:0000256" key="2">
    <source>
        <dbReference type="PROSITE-ProRule" id="PRU00339"/>
    </source>
</evidence>
<dbReference type="Gene3D" id="2.130.10.130">
    <property type="entry name" value="Integrin alpha, N-terminal"/>
    <property type="match status" value="1"/>
</dbReference>
<feature type="repeat" description="TPR" evidence="2">
    <location>
        <begin position="144"/>
        <end position="177"/>
    </location>
</feature>
<dbReference type="Pfam" id="PF07593">
    <property type="entry name" value="UnbV_ASPIC"/>
    <property type="match status" value="1"/>
</dbReference>
<dbReference type="Proteomes" id="UP001596091">
    <property type="component" value="Unassembled WGS sequence"/>
</dbReference>
<keyword evidence="1" id="KW-0732">Signal</keyword>
<gene>
    <name evidence="5" type="ORF">ACFPT7_19195</name>
</gene>
<dbReference type="Gene3D" id="1.25.40.10">
    <property type="entry name" value="Tetratricopeptide repeat domain"/>
    <property type="match status" value="1"/>
</dbReference>
<dbReference type="EMBL" id="JBHSPH010000010">
    <property type="protein sequence ID" value="MFC5864441.1"/>
    <property type="molecule type" value="Genomic_DNA"/>
</dbReference>
<proteinExistence type="predicted"/>
<dbReference type="PANTHER" id="PTHR16026">
    <property type="entry name" value="CARTILAGE ACIDIC PROTEIN 1"/>
    <property type="match status" value="1"/>
</dbReference>
<dbReference type="InterPro" id="IPR011990">
    <property type="entry name" value="TPR-like_helical_dom_sf"/>
</dbReference>
<keyword evidence="6" id="KW-1185">Reference proteome</keyword>
<organism evidence="5 6">
    <name type="scientific">Acidicapsa dinghuensis</name>
    <dbReference type="NCBI Taxonomy" id="2218256"/>
    <lineage>
        <taxon>Bacteria</taxon>
        <taxon>Pseudomonadati</taxon>
        <taxon>Acidobacteriota</taxon>
        <taxon>Terriglobia</taxon>
        <taxon>Terriglobales</taxon>
        <taxon>Acidobacteriaceae</taxon>
        <taxon>Acidicapsa</taxon>
    </lineage>
</organism>
<keyword evidence="2" id="KW-0802">TPR repeat</keyword>
<keyword evidence="3" id="KW-1133">Transmembrane helix</keyword>
<protein>
    <submittedName>
        <fullName evidence="5">FG-GAP-like repeat-containing protein</fullName>
    </submittedName>
</protein>
<dbReference type="SUPFAM" id="SSF69318">
    <property type="entry name" value="Integrin alpha N-terminal domain"/>
    <property type="match status" value="1"/>
</dbReference>
<evidence type="ECO:0000313" key="6">
    <source>
        <dbReference type="Proteomes" id="UP001596091"/>
    </source>
</evidence>
<evidence type="ECO:0000256" key="1">
    <source>
        <dbReference type="ARBA" id="ARBA00022729"/>
    </source>
</evidence>
<keyword evidence="3" id="KW-0472">Membrane</keyword>
<feature type="repeat" description="TPR" evidence="2">
    <location>
        <begin position="76"/>
        <end position="109"/>
    </location>
</feature>
<dbReference type="InterPro" id="IPR028994">
    <property type="entry name" value="Integrin_alpha_N"/>
</dbReference>
<reference evidence="6" key="1">
    <citation type="journal article" date="2019" name="Int. J. Syst. Evol. Microbiol.">
        <title>The Global Catalogue of Microorganisms (GCM) 10K type strain sequencing project: providing services to taxonomists for standard genome sequencing and annotation.</title>
        <authorList>
            <consortium name="The Broad Institute Genomics Platform"/>
            <consortium name="The Broad Institute Genome Sequencing Center for Infectious Disease"/>
            <person name="Wu L."/>
            <person name="Ma J."/>
        </authorList>
    </citation>
    <scope>NUCLEOTIDE SEQUENCE [LARGE SCALE GENOMIC DNA]</scope>
    <source>
        <strain evidence="6">JCM 4087</strain>
    </source>
</reference>
<feature type="domain" description="ASPIC/UnbV" evidence="4">
    <location>
        <begin position="634"/>
        <end position="699"/>
    </location>
</feature>
<dbReference type="Pfam" id="PF00515">
    <property type="entry name" value="TPR_1"/>
    <property type="match status" value="1"/>
</dbReference>
<keyword evidence="3" id="KW-0812">Transmembrane</keyword>
<comment type="caution">
    <text evidence="5">The sequence shown here is derived from an EMBL/GenBank/DDBJ whole genome shotgun (WGS) entry which is preliminary data.</text>
</comment>
<feature type="transmembrane region" description="Helical" evidence="3">
    <location>
        <begin position="12"/>
        <end position="34"/>
    </location>
</feature>
<dbReference type="InterPro" id="IPR011519">
    <property type="entry name" value="UnbV_ASPIC"/>
</dbReference>
<sequence length="1154" mass="125319">MISPTVYEFRRVFVRVAGLVMGTVSLFSVCAWGAPQHFSPEAVKLNNRGVAQMGQQFTDRAATSFAEAFKADPTMAQAEVNEGVALFYLQKLDESKAALEKALKLDPQNPRGWYNLGLVQHAGNDLDGCVQSFQHVIAIDARDADSYYFEGVCYQEQKDFDKAIAAFGKALEINPLHASAEFATARALQRSGHVKDAAPHFDRFKHLTTTKIASALSLSYGEQGHYSTSETIEEPQSVAAAEKPGHFEAQSLLPQDAGTGLTGGACLLDVTGSGAMDLVLMSSGANAIEVLHRGEDGKYSELSAQGTGLAVKGRGVACAVGDYDSDGLNDLAVAMEEGVALFRNLGKGKFENATSAAGLTAKNHPTGITFVDFDHDGDLDLFVTGSALSAGGESNVLWRNNGNKTFAEWTEPTGLGGSGKSEAVLLTDFNNDRAVDLAVTGDGAAPVLYVNPREGKYPTQPLYDEAGLAKTTGIASLDFNKDGWMDLVVTHDGAPGLSLWRNVEGPQHVGRRFERVKLPGDDALRAWGVTPIDIDNDGWVDLAAIVETASGYQVRVLRSRGDGTFDDVTHAMGADALKLTKPRGLIAADVDGDGLADLIVTQEGAAPVVLLNRGTTKNHSVRIDLKGFADNKTAIGSKVEVFAGNHWQKFEVDGSVGYGTQGTPQVLAGIGDADGVDLVRILWPTGVLQDEIDLPRKQVIAITEADRRGSSCPVLFVWNGERYVMVTDVIGAGVVGHWFTPTRRNIPRPGEWIKVDGKQTRAVKGKLSFRFIEPMEEVNYIDQLRVVAVDHPEGVEVNPDERFLDDPPFASGRVVASAGTRLPVGAWDGDGRDVLDAVSKRDHSFASGFTATPYDGFANLHALTIDLGEVSSAKPLRLLMTGYVNYFSASSLYGAWQAGIKPISPYVEAEMPDGTWRKIKDDAGFPAGLERVITVDLTGKVPAGVRRIRLMSNLEIYWDQVLIDDHAPGEFHTAEVPMSAATLHFHGYPKQLDGKSPGDLDYDYNQVSLTGPFQRERGSYTRMGNVMPLVTGVDNRYVIFGSGEEIAAEFDTGKLPALPSGWKRDYFFYANGYVKDMDWWDASPFTVAQLPFHGMSKYPYPKSESFPNDAKSVEYQLNWNDRYESGDPVRSYRFDFHEAFETPQQDGAVELMKP</sequence>
<dbReference type="Pfam" id="PF13414">
    <property type="entry name" value="TPR_11"/>
    <property type="match status" value="1"/>
</dbReference>
<dbReference type="SMART" id="SM00028">
    <property type="entry name" value="TPR"/>
    <property type="match status" value="4"/>
</dbReference>
<evidence type="ECO:0000259" key="4">
    <source>
        <dbReference type="Pfam" id="PF07593"/>
    </source>
</evidence>
<evidence type="ECO:0000256" key="3">
    <source>
        <dbReference type="SAM" id="Phobius"/>
    </source>
</evidence>
<dbReference type="PROSITE" id="PS50005">
    <property type="entry name" value="TPR"/>
    <property type="match status" value="2"/>
</dbReference>
<dbReference type="Pfam" id="PF13517">
    <property type="entry name" value="FG-GAP_3"/>
    <property type="match status" value="3"/>
</dbReference>
<dbReference type="PROSITE" id="PS50293">
    <property type="entry name" value="TPR_REGION"/>
    <property type="match status" value="1"/>
</dbReference>
<dbReference type="SUPFAM" id="SSF48452">
    <property type="entry name" value="TPR-like"/>
    <property type="match status" value="1"/>
</dbReference>